<reference evidence="5" key="1">
    <citation type="submission" date="2015-06" db="EMBL/GenBank/DDBJ databases">
        <authorList>
            <person name="Liu B."/>
            <person name="Wang J."/>
            <person name="Zhu Y."/>
            <person name="Liu G."/>
            <person name="Chen Q."/>
            <person name="Zheng C."/>
            <person name="Che J."/>
            <person name="Ge C."/>
            <person name="Shi H."/>
            <person name="Pan Z."/>
            <person name="Liu X."/>
        </authorList>
    </citation>
    <scope>NUCLEOTIDE SEQUENCE [LARGE SCALE GENOMIC DNA]</scope>
    <source>
        <strain evidence="5">DSM 16346</strain>
    </source>
</reference>
<organism evidence="5 6">
    <name type="scientific">Guptibacillus hwajinpoensis</name>
    <dbReference type="NCBI Taxonomy" id="208199"/>
    <lineage>
        <taxon>Bacteria</taxon>
        <taxon>Bacillati</taxon>
        <taxon>Bacillota</taxon>
        <taxon>Bacilli</taxon>
        <taxon>Bacillales</taxon>
        <taxon>Guptibacillaceae</taxon>
        <taxon>Guptibacillus</taxon>
    </lineage>
</organism>
<dbReference type="Proteomes" id="UP000035996">
    <property type="component" value="Unassembled WGS sequence"/>
</dbReference>
<evidence type="ECO:0000313" key="5">
    <source>
        <dbReference type="EMBL" id="KMM38316.1"/>
    </source>
</evidence>
<accession>A0A0J6CPY0</accession>
<dbReference type="InterPro" id="IPR009057">
    <property type="entry name" value="Homeodomain-like_sf"/>
</dbReference>
<dbReference type="GO" id="GO:0043565">
    <property type="term" value="F:sequence-specific DNA binding"/>
    <property type="evidence" value="ECO:0007669"/>
    <property type="project" value="InterPro"/>
</dbReference>
<dbReference type="PANTHER" id="PTHR43280">
    <property type="entry name" value="ARAC-FAMILY TRANSCRIPTIONAL REGULATOR"/>
    <property type="match status" value="1"/>
</dbReference>
<gene>
    <name evidence="5" type="ORF">AB986_03115</name>
</gene>
<evidence type="ECO:0000256" key="2">
    <source>
        <dbReference type="ARBA" id="ARBA00023125"/>
    </source>
</evidence>
<dbReference type="SMART" id="SM00342">
    <property type="entry name" value="HTH_ARAC"/>
    <property type="match status" value="1"/>
</dbReference>
<feature type="domain" description="HTH araC/xylS-type" evidence="4">
    <location>
        <begin position="176"/>
        <end position="279"/>
    </location>
</feature>
<dbReference type="PROSITE" id="PS00041">
    <property type="entry name" value="HTH_ARAC_FAMILY_1"/>
    <property type="match status" value="1"/>
</dbReference>
<dbReference type="InterPro" id="IPR018060">
    <property type="entry name" value="HTH_AraC"/>
</dbReference>
<dbReference type="PANTHER" id="PTHR43280:SF2">
    <property type="entry name" value="HTH-TYPE TRANSCRIPTIONAL REGULATOR EXSA"/>
    <property type="match status" value="1"/>
</dbReference>
<dbReference type="Gene3D" id="1.10.10.60">
    <property type="entry name" value="Homeodomain-like"/>
    <property type="match status" value="2"/>
</dbReference>
<keyword evidence="2" id="KW-0238">DNA-binding</keyword>
<proteinExistence type="predicted"/>
<evidence type="ECO:0000259" key="4">
    <source>
        <dbReference type="PROSITE" id="PS01124"/>
    </source>
</evidence>
<protein>
    <recommendedName>
        <fullName evidence="4">HTH araC/xylS-type domain-containing protein</fullName>
    </recommendedName>
</protein>
<comment type="caution">
    <text evidence="5">The sequence shown here is derived from an EMBL/GenBank/DDBJ whole genome shotgun (WGS) entry which is preliminary data.</text>
</comment>
<dbReference type="PROSITE" id="PS01124">
    <property type="entry name" value="HTH_ARAC_FAMILY_2"/>
    <property type="match status" value="1"/>
</dbReference>
<dbReference type="Pfam" id="PF02311">
    <property type="entry name" value="AraC_binding"/>
    <property type="match status" value="1"/>
</dbReference>
<evidence type="ECO:0000313" key="6">
    <source>
        <dbReference type="Proteomes" id="UP000035996"/>
    </source>
</evidence>
<dbReference type="EMBL" id="LELK01000001">
    <property type="protein sequence ID" value="KMM38316.1"/>
    <property type="molecule type" value="Genomic_DNA"/>
</dbReference>
<name>A0A0J6CPY0_9BACL</name>
<evidence type="ECO:0000256" key="3">
    <source>
        <dbReference type="ARBA" id="ARBA00023163"/>
    </source>
</evidence>
<keyword evidence="1" id="KW-0805">Transcription regulation</keyword>
<dbReference type="AlphaFoldDB" id="A0A0J6CPY0"/>
<keyword evidence="6" id="KW-1185">Reference proteome</keyword>
<dbReference type="SUPFAM" id="SSF46689">
    <property type="entry name" value="Homeodomain-like"/>
    <property type="match status" value="1"/>
</dbReference>
<dbReference type="GO" id="GO:0003700">
    <property type="term" value="F:DNA-binding transcription factor activity"/>
    <property type="evidence" value="ECO:0007669"/>
    <property type="project" value="InterPro"/>
</dbReference>
<dbReference type="InterPro" id="IPR018062">
    <property type="entry name" value="HTH_AraC-typ_CS"/>
</dbReference>
<dbReference type="Pfam" id="PF12833">
    <property type="entry name" value="HTH_18"/>
    <property type="match status" value="1"/>
</dbReference>
<dbReference type="STRING" id="157733.AB986_03115"/>
<keyword evidence="3" id="KW-0804">Transcription</keyword>
<evidence type="ECO:0000256" key="1">
    <source>
        <dbReference type="ARBA" id="ARBA00023015"/>
    </source>
</evidence>
<sequence length="282" mass="33388">MVKLILDSQTLQNYVPSVIYLAHWKEKQRFVFEEDVHPKWVLFAVEKGEFEFSIGHKNGVAQVGDLVFCPPNTPFKRKLIEPLSFFAFIFEWELKKEYLSDPSLLKPLEEDESIISGKWTLRDFKRLSSNFEYLALYSNHTHSQNMSRINYILRDMWNVFCWELEEKHVKQIGQKDKLMIDAKNAIQEKGLMSLFSMNDLSIQLGLSSVQLTRRFKAAFRMTPKEYLISLRVEEAKKLLANTDWTMDEIARHSGYENRYYFSRAFRTKEGKSPSEFKKIHQM</sequence>
<dbReference type="RefSeq" id="WP_048309427.1">
    <property type="nucleotide sequence ID" value="NZ_CP119526.1"/>
</dbReference>
<dbReference type="InterPro" id="IPR003313">
    <property type="entry name" value="AraC-bd"/>
</dbReference>